<name>A0AAW0KSF8_QUESU</name>
<organism evidence="1 2">
    <name type="scientific">Quercus suber</name>
    <name type="common">Cork oak</name>
    <dbReference type="NCBI Taxonomy" id="58331"/>
    <lineage>
        <taxon>Eukaryota</taxon>
        <taxon>Viridiplantae</taxon>
        <taxon>Streptophyta</taxon>
        <taxon>Embryophyta</taxon>
        <taxon>Tracheophyta</taxon>
        <taxon>Spermatophyta</taxon>
        <taxon>Magnoliopsida</taxon>
        <taxon>eudicotyledons</taxon>
        <taxon>Gunneridae</taxon>
        <taxon>Pentapetalae</taxon>
        <taxon>rosids</taxon>
        <taxon>fabids</taxon>
        <taxon>Fagales</taxon>
        <taxon>Fagaceae</taxon>
        <taxon>Quercus</taxon>
    </lineage>
</organism>
<protein>
    <submittedName>
        <fullName evidence="1">Udp-glucose flavonoid 3-o-glucosyltransferase 7</fullName>
    </submittedName>
</protein>
<comment type="caution">
    <text evidence="1">The sequence shown here is derived from an EMBL/GenBank/DDBJ whole genome shotgun (WGS) entry which is preliminary data.</text>
</comment>
<dbReference type="AlphaFoldDB" id="A0AAW0KSF8"/>
<accession>A0AAW0KSF8</accession>
<proteinExistence type="predicted"/>
<dbReference type="Proteomes" id="UP000237347">
    <property type="component" value="Unassembled WGS sequence"/>
</dbReference>
<reference evidence="1 2" key="1">
    <citation type="journal article" date="2018" name="Sci. Data">
        <title>The draft genome sequence of cork oak.</title>
        <authorList>
            <person name="Ramos A.M."/>
            <person name="Usie A."/>
            <person name="Barbosa P."/>
            <person name="Barros P.M."/>
            <person name="Capote T."/>
            <person name="Chaves I."/>
            <person name="Simoes F."/>
            <person name="Abreu I."/>
            <person name="Carrasquinho I."/>
            <person name="Faro C."/>
            <person name="Guimaraes J.B."/>
            <person name="Mendonca D."/>
            <person name="Nobrega F."/>
            <person name="Rodrigues L."/>
            <person name="Saibo N.J.M."/>
            <person name="Varela M.C."/>
            <person name="Egas C."/>
            <person name="Matos J."/>
            <person name="Miguel C.M."/>
            <person name="Oliveira M.M."/>
            <person name="Ricardo C.P."/>
            <person name="Goncalves S."/>
        </authorList>
    </citation>
    <scope>NUCLEOTIDE SEQUENCE [LARGE SCALE GENOMIC DNA]</scope>
    <source>
        <strain evidence="2">cv. HL8</strain>
    </source>
</reference>
<dbReference type="SUPFAM" id="SSF53756">
    <property type="entry name" value="UDP-Glycosyltransferase/glycogen phosphorylase"/>
    <property type="match status" value="1"/>
</dbReference>
<dbReference type="EMBL" id="PKMF04000227">
    <property type="protein sequence ID" value="KAK7842092.1"/>
    <property type="molecule type" value="Genomic_DNA"/>
</dbReference>
<evidence type="ECO:0000313" key="2">
    <source>
        <dbReference type="Proteomes" id="UP000237347"/>
    </source>
</evidence>
<gene>
    <name evidence="1" type="primary">GT7_0</name>
    <name evidence="1" type="ORF">CFP56_014348</name>
</gene>
<dbReference type="Gene3D" id="3.40.50.2000">
    <property type="entry name" value="Glycogen Phosphorylase B"/>
    <property type="match status" value="2"/>
</dbReference>
<sequence length="68" mass="7912">MKKKRKVGYLKDLRKEWRKEAIEEAVRLSMVGDEAEEIRSKAKAIGKMAKRVVEEGRSSYFDLNALIK</sequence>
<keyword evidence="2" id="KW-1185">Reference proteome</keyword>
<evidence type="ECO:0000313" key="1">
    <source>
        <dbReference type="EMBL" id="KAK7842092.1"/>
    </source>
</evidence>